<dbReference type="InterPro" id="IPR058240">
    <property type="entry name" value="rSAM_sf"/>
</dbReference>
<dbReference type="AlphaFoldDB" id="A0A840UN66"/>
<evidence type="ECO:0000256" key="5">
    <source>
        <dbReference type="ARBA" id="ARBA00023014"/>
    </source>
</evidence>
<dbReference type="InterPro" id="IPR006638">
    <property type="entry name" value="Elp3/MiaA/NifB-like_rSAM"/>
</dbReference>
<dbReference type="RefSeq" id="WP_183348492.1">
    <property type="nucleotide sequence ID" value="NZ_JACHEO010000002.1"/>
</dbReference>
<dbReference type="InterPro" id="IPR013785">
    <property type="entry name" value="Aldolase_TIM"/>
</dbReference>
<dbReference type="Gene3D" id="3.20.20.70">
    <property type="entry name" value="Aldolase class I"/>
    <property type="match status" value="1"/>
</dbReference>
<dbReference type="PANTHER" id="PTHR43409">
    <property type="entry name" value="ANAEROBIC MAGNESIUM-PROTOPORPHYRIN IX MONOMETHYL ESTER CYCLASE-RELATED"/>
    <property type="match status" value="1"/>
</dbReference>
<keyword evidence="4" id="KW-0408">Iron</keyword>
<dbReference type="PANTHER" id="PTHR43409:SF4">
    <property type="entry name" value="RADICAL SAM SUPERFAMILY PROTEIN"/>
    <property type="match status" value="1"/>
</dbReference>
<dbReference type="Proteomes" id="UP000539642">
    <property type="component" value="Unassembled WGS sequence"/>
</dbReference>
<dbReference type="EMBL" id="JACHEO010000002">
    <property type="protein sequence ID" value="MBB5347075.1"/>
    <property type="molecule type" value="Genomic_DNA"/>
</dbReference>
<comment type="cofactor">
    <cofactor evidence="1">
        <name>[4Fe-4S] cluster</name>
        <dbReference type="ChEBI" id="CHEBI:49883"/>
    </cofactor>
</comment>
<name>A0A840UN66_9BACT</name>
<dbReference type="Pfam" id="PF04055">
    <property type="entry name" value="Radical_SAM"/>
    <property type="match status" value="1"/>
</dbReference>
<evidence type="ECO:0000256" key="2">
    <source>
        <dbReference type="ARBA" id="ARBA00022691"/>
    </source>
</evidence>
<dbReference type="PROSITE" id="PS51918">
    <property type="entry name" value="RADICAL_SAM"/>
    <property type="match status" value="1"/>
</dbReference>
<keyword evidence="8" id="KW-1185">Reference proteome</keyword>
<proteinExistence type="predicted"/>
<reference evidence="7 8" key="1">
    <citation type="submission" date="2020-08" db="EMBL/GenBank/DDBJ databases">
        <title>Genomic Encyclopedia of Type Strains, Phase IV (KMG-IV): sequencing the most valuable type-strain genomes for metagenomic binning, comparative biology and taxonomic classification.</title>
        <authorList>
            <person name="Goeker M."/>
        </authorList>
    </citation>
    <scope>NUCLEOTIDE SEQUENCE [LARGE SCALE GENOMIC DNA]</scope>
    <source>
        <strain evidence="7 8">DSM 28570</strain>
    </source>
</reference>
<organism evidence="7 8">
    <name type="scientific">Desulfoprunum benzoelyticum</name>
    <dbReference type="NCBI Taxonomy" id="1506996"/>
    <lineage>
        <taxon>Bacteria</taxon>
        <taxon>Pseudomonadati</taxon>
        <taxon>Thermodesulfobacteriota</taxon>
        <taxon>Desulfobulbia</taxon>
        <taxon>Desulfobulbales</taxon>
        <taxon>Desulfobulbaceae</taxon>
        <taxon>Desulfoprunum</taxon>
    </lineage>
</organism>
<gene>
    <name evidence="7" type="ORF">HNQ81_000785</name>
</gene>
<dbReference type="SMART" id="SM00729">
    <property type="entry name" value="Elp3"/>
    <property type="match status" value="1"/>
</dbReference>
<accession>A0A840UN66</accession>
<dbReference type="SFLD" id="SFLDG01082">
    <property type="entry name" value="B12-binding_domain_containing"/>
    <property type="match status" value="1"/>
</dbReference>
<keyword evidence="2" id="KW-0949">S-adenosyl-L-methionine</keyword>
<evidence type="ECO:0000313" key="8">
    <source>
        <dbReference type="Proteomes" id="UP000539642"/>
    </source>
</evidence>
<dbReference type="InterPro" id="IPR007197">
    <property type="entry name" value="rSAM"/>
</dbReference>
<dbReference type="GO" id="GO:0003824">
    <property type="term" value="F:catalytic activity"/>
    <property type="evidence" value="ECO:0007669"/>
    <property type="project" value="InterPro"/>
</dbReference>
<dbReference type="SUPFAM" id="SSF102114">
    <property type="entry name" value="Radical SAM enzymes"/>
    <property type="match status" value="1"/>
</dbReference>
<comment type="caution">
    <text evidence="7">The sequence shown here is derived from an EMBL/GenBank/DDBJ whole genome shotgun (WGS) entry which is preliminary data.</text>
</comment>
<evidence type="ECO:0000259" key="6">
    <source>
        <dbReference type="PROSITE" id="PS51918"/>
    </source>
</evidence>
<keyword evidence="3" id="KW-0479">Metal-binding</keyword>
<evidence type="ECO:0000256" key="4">
    <source>
        <dbReference type="ARBA" id="ARBA00023004"/>
    </source>
</evidence>
<dbReference type="GO" id="GO:0051536">
    <property type="term" value="F:iron-sulfur cluster binding"/>
    <property type="evidence" value="ECO:0007669"/>
    <property type="project" value="UniProtKB-KW"/>
</dbReference>
<keyword evidence="5" id="KW-0411">Iron-sulfur</keyword>
<feature type="domain" description="Radical SAM core" evidence="6">
    <location>
        <begin position="9"/>
        <end position="239"/>
    </location>
</feature>
<dbReference type="SFLD" id="SFLDG01095">
    <property type="entry name" value="Uncharacterised_Radical_SAM_Su"/>
    <property type="match status" value="1"/>
</dbReference>
<protein>
    <submittedName>
        <fullName evidence="7">Radical SAM superfamily enzyme YgiQ (UPF0313 family)</fullName>
    </submittedName>
</protein>
<dbReference type="SFLD" id="SFLDS00029">
    <property type="entry name" value="Radical_SAM"/>
    <property type="match status" value="1"/>
</dbReference>
<evidence type="ECO:0000313" key="7">
    <source>
        <dbReference type="EMBL" id="MBB5347075.1"/>
    </source>
</evidence>
<dbReference type="GO" id="GO:0046872">
    <property type="term" value="F:metal ion binding"/>
    <property type="evidence" value="ECO:0007669"/>
    <property type="project" value="UniProtKB-KW"/>
</dbReference>
<dbReference type="CDD" id="cd01335">
    <property type="entry name" value="Radical_SAM"/>
    <property type="match status" value="1"/>
</dbReference>
<dbReference type="InterPro" id="IPR051198">
    <property type="entry name" value="BchE-like"/>
</dbReference>
<evidence type="ECO:0000256" key="3">
    <source>
        <dbReference type="ARBA" id="ARBA00022723"/>
    </source>
</evidence>
<sequence length="289" mass="32046">MDYQGNIFRPPSEANSILLQVTRGCSHNKCTFCELYKGTRFALKDEATIESDLEFARTHCRRQNRLFLCDGDALILPQKRLVALLTAIRDRLPWVTRIGTYANTRSIRSKTPEQLEELRDLGLAIAYMGLESGDDATLQAIIKGADSAQMIQAGRKVRAAGIQLSITVLLGIAQERRSAIHAEETGRVLSAIDPEFVGVLSLMLLPGTPLHSAWREGRFVLPSPDGMLAELRRMLAATNLSDGYFHANHASNYLPIKAHLPHDKAKTLNLIDMALKGNIGLKPEYMRGL</sequence>
<evidence type="ECO:0000256" key="1">
    <source>
        <dbReference type="ARBA" id="ARBA00001966"/>
    </source>
</evidence>